<dbReference type="Gene3D" id="2.130.10.30">
    <property type="entry name" value="Regulator of chromosome condensation 1/beta-lactamase-inhibitor protein II"/>
    <property type="match status" value="1"/>
</dbReference>
<reference evidence="3" key="1">
    <citation type="journal article" date="2014" name="PLoS ONE">
        <title>Transcriptome-Based Identification of ABC Transporters in the Western Tarnished Plant Bug Lygus hesperus.</title>
        <authorList>
            <person name="Hull J.J."/>
            <person name="Chaney K."/>
            <person name="Geib S.M."/>
            <person name="Fabrick J.A."/>
            <person name="Brent C.S."/>
            <person name="Walsh D."/>
            <person name="Lavine L.C."/>
        </authorList>
    </citation>
    <scope>NUCLEOTIDE SEQUENCE</scope>
</reference>
<reference evidence="3" key="2">
    <citation type="submission" date="2014-07" db="EMBL/GenBank/DDBJ databases">
        <authorList>
            <person name="Hull J."/>
        </authorList>
    </citation>
    <scope>NUCLEOTIDE SEQUENCE</scope>
</reference>
<dbReference type="EMBL" id="GBHO01037077">
    <property type="protein sequence ID" value="JAG06527.1"/>
    <property type="molecule type" value="Transcribed_RNA"/>
</dbReference>
<name>A0A0A9WDK8_LYGHE</name>
<accession>A0A0A9WDK8</accession>
<dbReference type="PANTHER" id="PTHR22870:SF466">
    <property type="entry name" value="ANKYRIN REPEAT-CONTAINING PROTEIN"/>
    <property type="match status" value="1"/>
</dbReference>
<feature type="repeat" description="RCC1" evidence="2">
    <location>
        <begin position="94"/>
        <end position="141"/>
    </location>
</feature>
<feature type="non-terminal residue" evidence="3">
    <location>
        <position position="1"/>
    </location>
</feature>
<keyword evidence="1" id="KW-0677">Repeat</keyword>
<sequence length="141" mass="15412">CNKFGQLGLTGKDVVNQRTLICEVTSTRCELLCGWTHSAFLDDKGILTMWGRNKYCQLGVQQMPFRPQPQQLNFAPFKQVEFGSEHCLGITLDDEVVSWGWNEHGNCGTGDTADVTNPTYLKIGSAIGIGAGAGQSFAVIR</sequence>
<feature type="repeat" description="RCC1" evidence="2">
    <location>
        <begin position="45"/>
        <end position="93"/>
    </location>
</feature>
<dbReference type="PANTHER" id="PTHR22870">
    <property type="entry name" value="REGULATOR OF CHROMOSOME CONDENSATION"/>
    <property type="match status" value="1"/>
</dbReference>
<dbReference type="InterPro" id="IPR009091">
    <property type="entry name" value="RCC1/BLIP-II"/>
</dbReference>
<dbReference type="PROSITE" id="PS50012">
    <property type="entry name" value="RCC1_3"/>
    <property type="match status" value="2"/>
</dbReference>
<dbReference type="AlphaFoldDB" id="A0A0A9WDK8"/>
<evidence type="ECO:0000313" key="3">
    <source>
        <dbReference type="EMBL" id="JAG06527.1"/>
    </source>
</evidence>
<dbReference type="SUPFAM" id="SSF50985">
    <property type="entry name" value="RCC1/BLIP-II"/>
    <property type="match status" value="1"/>
</dbReference>
<dbReference type="InterPro" id="IPR000408">
    <property type="entry name" value="Reg_chr_condens"/>
</dbReference>
<protein>
    <submittedName>
        <fullName evidence="3">Secretion-regulating guanine nucleotide exchange factor</fullName>
    </submittedName>
</protein>
<gene>
    <name evidence="3" type="primary">Sergef_2</name>
    <name evidence="3" type="ORF">CM83_46407</name>
</gene>
<dbReference type="InterPro" id="IPR051210">
    <property type="entry name" value="Ub_ligase/GEF_domain"/>
</dbReference>
<evidence type="ECO:0000256" key="2">
    <source>
        <dbReference type="PROSITE-ProRule" id="PRU00235"/>
    </source>
</evidence>
<evidence type="ECO:0000256" key="1">
    <source>
        <dbReference type="ARBA" id="ARBA00022737"/>
    </source>
</evidence>
<dbReference type="Pfam" id="PF13540">
    <property type="entry name" value="RCC1_2"/>
    <property type="match status" value="1"/>
</dbReference>
<proteinExistence type="predicted"/>
<organism evidence="3">
    <name type="scientific">Lygus hesperus</name>
    <name type="common">Western plant bug</name>
    <dbReference type="NCBI Taxonomy" id="30085"/>
    <lineage>
        <taxon>Eukaryota</taxon>
        <taxon>Metazoa</taxon>
        <taxon>Ecdysozoa</taxon>
        <taxon>Arthropoda</taxon>
        <taxon>Hexapoda</taxon>
        <taxon>Insecta</taxon>
        <taxon>Pterygota</taxon>
        <taxon>Neoptera</taxon>
        <taxon>Paraneoptera</taxon>
        <taxon>Hemiptera</taxon>
        <taxon>Heteroptera</taxon>
        <taxon>Panheteroptera</taxon>
        <taxon>Cimicomorpha</taxon>
        <taxon>Miridae</taxon>
        <taxon>Mirini</taxon>
        <taxon>Lygus</taxon>
    </lineage>
</organism>